<protein>
    <submittedName>
        <fullName evidence="1">Uncharacterized protein</fullName>
    </submittedName>
</protein>
<accession>A0A8C3BTH8</accession>
<sequence>MERANTITYLKGETIGTETRKKGNKECAATGLFPKNINRLHVTQLSIVCPFKYLVYMKRQREERPKKIYYTGHEVKSSKEYNIPLRNNKCNLYRTRRRIPAKDDALRHAKGGAPRCCCCDSRVMGAAAALLSRQGPSKHKRVPTATRKMWWSLDQNNNKTNKRGWISWLHTCFRPSSAQKAAKSVSEYFCLTHFC</sequence>
<keyword evidence="2" id="KW-1185">Reference proteome</keyword>
<reference evidence="1" key="2">
    <citation type="submission" date="2025-08" db="UniProtKB">
        <authorList>
            <consortium name="Ensembl"/>
        </authorList>
    </citation>
    <scope>IDENTIFICATION</scope>
</reference>
<reference evidence="1" key="3">
    <citation type="submission" date="2025-09" db="UniProtKB">
        <authorList>
            <consortium name="Ensembl"/>
        </authorList>
    </citation>
    <scope>IDENTIFICATION</scope>
</reference>
<proteinExistence type="predicted"/>
<dbReference type="Proteomes" id="UP000694556">
    <property type="component" value="Chromosome 18"/>
</dbReference>
<organism evidence="1 2">
    <name type="scientific">Cairina moschata</name>
    <name type="common">Muscovy duck</name>
    <dbReference type="NCBI Taxonomy" id="8855"/>
    <lineage>
        <taxon>Eukaryota</taxon>
        <taxon>Metazoa</taxon>
        <taxon>Chordata</taxon>
        <taxon>Craniata</taxon>
        <taxon>Vertebrata</taxon>
        <taxon>Euteleostomi</taxon>
        <taxon>Archelosauria</taxon>
        <taxon>Archosauria</taxon>
        <taxon>Dinosauria</taxon>
        <taxon>Saurischia</taxon>
        <taxon>Theropoda</taxon>
        <taxon>Coelurosauria</taxon>
        <taxon>Aves</taxon>
        <taxon>Neognathae</taxon>
        <taxon>Galloanserae</taxon>
        <taxon>Anseriformes</taxon>
        <taxon>Anatidae</taxon>
        <taxon>Anatinae</taxon>
        <taxon>Cairina</taxon>
    </lineage>
</organism>
<dbReference type="Ensembl" id="ENSCMMT00000011633.1">
    <property type="protein sequence ID" value="ENSCMMP00000010570.1"/>
    <property type="gene ID" value="ENSCMMG00000006660.1"/>
</dbReference>
<evidence type="ECO:0000313" key="2">
    <source>
        <dbReference type="Proteomes" id="UP000694556"/>
    </source>
</evidence>
<dbReference type="AlphaFoldDB" id="A0A8C3BTH8"/>
<reference evidence="1" key="1">
    <citation type="submission" date="2018-09" db="EMBL/GenBank/DDBJ databases">
        <title>Common duck and Muscovy duck high density SNP chip.</title>
        <authorList>
            <person name="Vignal A."/>
            <person name="Thebault N."/>
            <person name="Warren W.C."/>
        </authorList>
    </citation>
    <scope>NUCLEOTIDE SEQUENCE [LARGE SCALE GENOMIC DNA]</scope>
</reference>
<name>A0A8C3BTH8_CAIMO</name>
<evidence type="ECO:0000313" key="1">
    <source>
        <dbReference type="Ensembl" id="ENSCMMP00000010570.1"/>
    </source>
</evidence>